<gene>
    <name evidence="1" type="ORF">BN134_3684</name>
</gene>
<name>A0ABP1WGJ2_9ENTR</name>
<dbReference type="Proteomes" id="UP000009342">
    <property type="component" value="Unassembled WGS sequence"/>
</dbReference>
<accession>A0ABP1WGJ2</accession>
<comment type="caution">
    <text evidence="1">The sequence shown here is derived from an EMBL/GenBank/DDBJ whole genome shotgun (WGS) entry which is preliminary data.</text>
</comment>
<proteinExistence type="predicted"/>
<sequence length="49" mass="5404">MSCASQEGLITLVWRVVFLDKVADVDFILPVAFREPSQAVANFSLSSDM</sequence>
<evidence type="ECO:0000313" key="2">
    <source>
        <dbReference type="Proteomes" id="UP000009342"/>
    </source>
</evidence>
<protein>
    <submittedName>
        <fullName evidence="1">Uncharacterized protein</fullName>
    </submittedName>
</protein>
<dbReference type="EMBL" id="CAKZ01000173">
    <property type="protein sequence ID" value="CCJ82916.1"/>
    <property type="molecule type" value="Genomic_DNA"/>
</dbReference>
<reference evidence="2" key="1">
    <citation type="journal article" date="2012" name="PLoS ONE">
        <title>Comparative analysis of genome sequences covering the seven cronobacter species.</title>
        <authorList>
            <person name="Joseph S."/>
            <person name="Desai P."/>
            <person name="Ji Y."/>
            <person name="Cummings C.A."/>
            <person name="Shih R."/>
            <person name="Degoricija L."/>
            <person name="Rico A."/>
            <person name="Brzoska P."/>
            <person name="Hamby S.E."/>
            <person name="Masood N."/>
            <person name="Hariri S."/>
            <person name="Sonbol H."/>
            <person name="Chuzhanova N."/>
            <person name="McClelland M."/>
            <person name="Furtado M.R."/>
            <person name="Forsythe S.J."/>
        </authorList>
    </citation>
    <scope>NUCLEOTIDE SEQUENCE [LARGE SCALE GENOMIC DNA]</scope>
    <source>
        <strain evidence="2">1210</strain>
    </source>
</reference>
<organism evidence="1 2">
    <name type="scientific">Cronobacter dublinensis 1210</name>
    <dbReference type="NCBI Taxonomy" id="1208656"/>
    <lineage>
        <taxon>Bacteria</taxon>
        <taxon>Pseudomonadati</taxon>
        <taxon>Pseudomonadota</taxon>
        <taxon>Gammaproteobacteria</taxon>
        <taxon>Enterobacterales</taxon>
        <taxon>Enterobacteriaceae</taxon>
        <taxon>Cronobacter</taxon>
    </lineage>
</organism>
<keyword evidence="2" id="KW-1185">Reference proteome</keyword>
<evidence type="ECO:0000313" key="1">
    <source>
        <dbReference type="EMBL" id="CCJ82916.1"/>
    </source>
</evidence>